<evidence type="ECO:0000313" key="4">
    <source>
        <dbReference type="Proteomes" id="UP000052943"/>
    </source>
</evidence>
<sequence>MVPSNSMKGITAVLVVLLLADAANAQTLAKASDGTGFHVFFRTGWTTPYIHYNTGSFWTTSPGVAMTKSNDSTNFPAALGWFRFDFPASTSSLELVFNNGNGAWDNNGNANYKINVAGTWQVTSFVSTPPSATVLTAASDDTGLHVFFQTGWTTPYIHYSAGSTWTTSPGKLMSASTSSAYPASVGWFQYDLAAPQASLQFVFNNGNGVWDNNNNANYKATSAGRWIVMSRRIYYRSGTILVTSKMITLVTGCISLVTLFVREQLFLITLWRLFKWFHVQS</sequence>
<evidence type="ECO:0000259" key="2">
    <source>
        <dbReference type="SMART" id="SM01066"/>
    </source>
</evidence>
<dbReference type="InterPro" id="IPR005085">
    <property type="entry name" value="CBM25"/>
</dbReference>
<dbReference type="SMART" id="SM01066">
    <property type="entry name" value="CBM_25"/>
    <property type="match status" value="2"/>
</dbReference>
<proteinExistence type="predicted"/>
<protein>
    <submittedName>
        <fullName evidence="3">Beta/alpha-amylase</fullName>
    </submittedName>
</protein>
<dbReference type="STRING" id="4790.A0A0W8DZN4"/>
<dbReference type="Pfam" id="PF03423">
    <property type="entry name" value="CBM_25"/>
    <property type="match status" value="2"/>
</dbReference>
<evidence type="ECO:0000313" key="3">
    <source>
        <dbReference type="EMBL" id="KUG01590.1"/>
    </source>
</evidence>
<dbReference type="Proteomes" id="UP000052943">
    <property type="component" value="Unassembled WGS sequence"/>
</dbReference>
<dbReference type="Gene3D" id="2.60.40.10">
    <property type="entry name" value="Immunoglobulins"/>
    <property type="match status" value="2"/>
</dbReference>
<dbReference type="EMBL" id="LNFO01000286">
    <property type="protein sequence ID" value="KUG01590.1"/>
    <property type="molecule type" value="Genomic_DNA"/>
</dbReference>
<feature type="chain" id="PRO_5006942074" evidence="1">
    <location>
        <begin position="26"/>
        <end position="281"/>
    </location>
</feature>
<name>A0A0W8DZN4_PHYNI</name>
<dbReference type="GO" id="GO:2001070">
    <property type="term" value="F:starch binding"/>
    <property type="evidence" value="ECO:0007669"/>
    <property type="project" value="InterPro"/>
</dbReference>
<dbReference type="InterPro" id="IPR013783">
    <property type="entry name" value="Ig-like_fold"/>
</dbReference>
<dbReference type="AlphaFoldDB" id="A0A0W8DZN4"/>
<comment type="caution">
    <text evidence="3">The sequence shown here is derived from an EMBL/GenBank/DDBJ whole genome shotgun (WGS) entry which is preliminary data.</text>
</comment>
<organism evidence="3 4">
    <name type="scientific">Phytophthora nicotianae</name>
    <name type="common">Potato buckeye rot agent</name>
    <name type="synonym">Phytophthora parasitica</name>
    <dbReference type="NCBI Taxonomy" id="4792"/>
    <lineage>
        <taxon>Eukaryota</taxon>
        <taxon>Sar</taxon>
        <taxon>Stramenopiles</taxon>
        <taxon>Oomycota</taxon>
        <taxon>Peronosporomycetes</taxon>
        <taxon>Peronosporales</taxon>
        <taxon>Peronosporaceae</taxon>
        <taxon>Phytophthora</taxon>
    </lineage>
</organism>
<gene>
    <name evidence="3" type="ORF">AM587_10000527</name>
</gene>
<keyword evidence="1" id="KW-0732">Signal</keyword>
<reference evidence="3 4" key="1">
    <citation type="submission" date="2015-11" db="EMBL/GenBank/DDBJ databases">
        <title>Genomes and virulence difference between two physiological races of Phytophthora nicotianae.</title>
        <authorList>
            <person name="Liu H."/>
            <person name="Ma X."/>
            <person name="Yu H."/>
            <person name="Fang D."/>
            <person name="Li Y."/>
            <person name="Wang X."/>
            <person name="Wang W."/>
            <person name="Dong Y."/>
            <person name="Xiao B."/>
        </authorList>
    </citation>
    <scope>NUCLEOTIDE SEQUENCE [LARGE SCALE GENOMIC DNA]</scope>
    <source>
        <strain evidence="4">race 0</strain>
    </source>
</reference>
<evidence type="ECO:0000256" key="1">
    <source>
        <dbReference type="SAM" id="SignalP"/>
    </source>
</evidence>
<accession>A0A0W8DZN4</accession>
<feature type="signal peptide" evidence="1">
    <location>
        <begin position="1"/>
        <end position="25"/>
    </location>
</feature>
<feature type="domain" description="Carbohydrate binding module family 25" evidence="2">
    <location>
        <begin position="141"/>
        <end position="223"/>
    </location>
</feature>
<feature type="domain" description="Carbohydrate binding module family 25" evidence="2">
    <location>
        <begin position="34"/>
        <end position="117"/>
    </location>
</feature>